<dbReference type="RefSeq" id="WP_268245289.1">
    <property type="nucleotide sequence ID" value="NZ_BMZS01000010.1"/>
</dbReference>
<dbReference type="Pfam" id="PF19300">
    <property type="entry name" value="BPD_transp_1_N"/>
    <property type="match status" value="1"/>
</dbReference>
<organism evidence="6 7">
    <name type="scientific">Thalassobaculum fulvum</name>
    <dbReference type="NCBI Taxonomy" id="1633335"/>
    <lineage>
        <taxon>Bacteria</taxon>
        <taxon>Pseudomonadati</taxon>
        <taxon>Pseudomonadota</taxon>
        <taxon>Alphaproteobacteria</taxon>
        <taxon>Rhodospirillales</taxon>
        <taxon>Thalassobaculaceae</taxon>
        <taxon>Thalassobaculum</taxon>
    </lineage>
</organism>
<accession>A0A918XW41</accession>
<dbReference type="InterPro" id="IPR045621">
    <property type="entry name" value="BPD_transp_1_N"/>
</dbReference>
<gene>
    <name evidence="6" type="ORF">GCM10017083_41530</name>
</gene>
<evidence type="ECO:0000256" key="4">
    <source>
        <dbReference type="SAM" id="Phobius"/>
    </source>
</evidence>
<dbReference type="PANTHER" id="PTHR43163">
    <property type="entry name" value="DIPEPTIDE TRANSPORT SYSTEM PERMEASE PROTEIN DPPB-RELATED"/>
    <property type="match status" value="1"/>
</dbReference>
<name>A0A918XW41_9PROT</name>
<dbReference type="EMBL" id="BMZS01000010">
    <property type="protein sequence ID" value="GHD58491.1"/>
    <property type="molecule type" value="Genomic_DNA"/>
</dbReference>
<protein>
    <submittedName>
        <fullName evidence="6">Peptide ABC transporter permease</fullName>
    </submittedName>
</protein>
<reference evidence="6" key="1">
    <citation type="journal article" date="2014" name="Int. J. Syst. Evol. Microbiol.">
        <title>Complete genome sequence of Corynebacterium casei LMG S-19264T (=DSM 44701T), isolated from a smear-ripened cheese.</title>
        <authorList>
            <consortium name="US DOE Joint Genome Institute (JGI-PGF)"/>
            <person name="Walter F."/>
            <person name="Albersmeier A."/>
            <person name="Kalinowski J."/>
            <person name="Ruckert C."/>
        </authorList>
    </citation>
    <scope>NUCLEOTIDE SEQUENCE</scope>
    <source>
        <strain evidence="6">KCTC 42651</strain>
    </source>
</reference>
<comment type="subcellular location">
    <subcellularLocation>
        <location evidence="1">Cell membrane</location>
        <topology evidence="1">Multi-pass membrane protein</topology>
    </subcellularLocation>
</comment>
<keyword evidence="4" id="KW-0472">Membrane</keyword>
<dbReference type="GO" id="GO:0005886">
    <property type="term" value="C:plasma membrane"/>
    <property type="evidence" value="ECO:0007669"/>
    <property type="project" value="UniProtKB-SubCell"/>
</dbReference>
<evidence type="ECO:0000313" key="7">
    <source>
        <dbReference type="Proteomes" id="UP000630353"/>
    </source>
</evidence>
<evidence type="ECO:0000256" key="3">
    <source>
        <dbReference type="ARBA" id="ARBA00022475"/>
    </source>
</evidence>
<keyword evidence="7" id="KW-1185">Reference proteome</keyword>
<feature type="transmembrane region" description="Helical" evidence="4">
    <location>
        <begin position="263"/>
        <end position="286"/>
    </location>
</feature>
<proteinExistence type="predicted"/>
<feature type="domain" description="ABC transporter type 1 GsiC-like N-terminal" evidence="5">
    <location>
        <begin position="14"/>
        <end position="64"/>
    </location>
</feature>
<feature type="transmembrane region" description="Helical" evidence="4">
    <location>
        <begin position="127"/>
        <end position="148"/>
    </location>
</feature>
<evidence type="ECO:0000256" key="1">
    <source>
        <dbReference type="ARBA" id="ARBA00004651"/>
    </source>
</evidence>
<evidence type="ECO:0000313" key="6">
    <source>
        <dbReference type="EMBL" id="GHD58491.1"/>
    </source>
</evidence>
<dbReference type="Proteomes" id="UP000630353">
    <property type="component" value="Unassembled WGS sequence"/>
</dbReference>
<feature type="transmembrane region" description="Helical" evidence="4">
    <location>
        <begin position="95"/>
        <end position="115"/>
    </location>
</feature>
<dbReference type="PANTHER" id="PTHR43163:SF6">
    <property type="entry name" value="DIPEPTIDE TRANSPORT SYSTEM PERMEASE PROTEIN DPPB-RELATED"/>
    <property type="match status" value="1"/>
</dbReference>
<keyword evidence="4" id="KW-1133">Transmembrane helix</keyword>
<reference evidence="6" key="2">
    <citation type="submission" date="2020-09" db="EMBL/GenBank/DDBJ databases">
        <authorList>
            <person name="Sun Q."/>
            <person name="Kim S."/>
        </authorList>
    </citation>
    <scope>NUCLEOTIDE SEQUENCE</scope>
    <source>
        <strain evidence="6">KCTC 42651</strain>
    </source>
</reference>
<evidence type="ECO:0000256" key="2">
    <source>
        <dbReference type="ARBA" id="ARBA00022448"/>
    </source>
</evidence>
<keyword evidence="2" id="KW-0813">Transport</keyword>
<keyword evidence="4" id="KW-0812">Transmembrane</keyword>
<keyword evidence="3" id="KW-1003">Cell membrane</keyword>
<feature type="transmembrane region" description="Helical" evidence="4">
    <location>
        <begin position="221"/>
        <end position="243"/>
    </location>
</feature>
<evidence type="ECO:0000259" key="5">
    <source>
        <dbReference type="Pfam" id="PF19300"/>
    </source>
</evidence>
<feature type="transmembrane region" description="Helical" evidence="4">
    <location>
        <begin position="160"/>
        <end position="182"/>
    </location>
</feature>
<dbReference type="AlphaFoldDB" id="A0A918XW41"/>
<sequence>MGGLVLRLLLSGALVYTLVFLAFAVLPVDPARAVLGPAADPSAVEDLRMRYGLDRPILERFAQVALAQIQGDFGASVIWGQPVWDVLGPAMGRTLARLFVALGLGLAAAAMVSSYVVSRDVRGVRSFLMVVAGAPGFVSLILILSFLTDSFSAPPSTNPTLYEAVAVLWASVMTAAIVGLPLMERLDFRRNRTRQAEFLLFLHAPPDAVTGILMRGAWPTALAATANAATGALTVLAFAEYVFGLEGFAIPFFRACLSGDLAIVTFGSLMLAWCFLTLQTTVEAAARWMDRRLN</sequence>
<comment type="caution">
    <text evidence="6">The sequence shown here is derived from an EMBL/GenBank/DDBJ whole genome shotgun (WGS) entry which is preliminary data.</text>
</comment>